<name>A0A0C9X6I5_9AGAR</name>
<protein>
    <submittedName>
        <fullName evidence="1">Uncharacterized protein</fullName>
    </submittedName>
</protein>
<keyword evidence="2" id="KW-1185">Reference proteome</keyword>
<dbReference type="Proteomes" id="UP000054477">
    <property type="component" value="Unassembled WGS sequence"/>
</dbReference>
<dbReference type="EMBL" id="KN838545">
    <property type="protein sequence ID" value="KIK07810.1"/>
    <property type="molecule type" value="Genomic_DNA"/>
</dbReference>
<evidence type="ECO:0000313" key="2">
    <source>
        <dbReference type="Proteomes" id="UP000054477"/>
    </source>
</evidence>
<dbReference type="AlphaFoldDB" id="A0A0C9X6I5"/>
<organism evidence="1 2">
    <name type="scientific">Laccaria amethystina LaAM-08-1</name>
    <dbReference type="NCBI Taxonomy" id="1095629"/>
    <lineage>
        <taxon>Eukaryota</taxon>
        <taxon>Fungi</taxon>
        <taxon>Dikarya</taxon>
        <taxon>Basidiomycota</taxon>
        <taxon>Agaricomycotina</taxon>
        <taxon>Agaricomycetes</taxon>
        <taxon>Agaricomycetidae</taxon>
        <taxon>Agaricales</taxon>
        <taxon>Agaricineae</taxon>
        <taxon>Hydnangiaceae</taxon>
        <taxon>Laccaria</taxon>
    </lineage>
</organism>
<proteinExistence type="predicted"/>
<sequence>MLSMAKQPNHLELIVELVYSRRRELRSLCSSCGGQSEIFWNSQDRLANGKKDLQS</sequence>
<dbReference type="HOGENOM" id="CLU_3032673_0_0_1"/>
<gene>
    <name evidence="1" type="ORF">K443DRAFT_673064</name>
</gene>
<reference evidence="2" key="2">
    <citation type="submission" date="2015-01" db="EMBL/GenBank/DDBJ databases">
        <title>Evolutionary Origins and Diversification of the Mycorrhizal Mutualists.</title>
        <authorList>
            <consortium name="DOE Joint Genome Institute"/>
            <consortium name="Mycorrhizal Genomics Consortium"/>
            <person name="Kohler A."/>
            <person name="Kuo A."/>
            <person name="Nagy L.G."/>
            <person name="Floudas D."/>
            <person name="Copeland A."/>
            <person name="Barry K.W."/>
            <person name="Cichocki N."/>
            <person name="Veneault-Fourrey C."/>
            <person name="LaButti K."/>
            <person name="Lindquist E.A."/>
            <person name="Lipzen A."/>
            <person name="Lundell T."/>
            <person name="Morin E."/>
            <person name="Murat C."/>
            <person name="Riley R."/>
            <person name="Ohm R."/>
            <person name="Sun H."/>
            <person name="Tunlid A."/>
            <person name="Henrissat B."/>
            <person name="Grigoriev I.V."/>
            <person name="Hibbett D.S."/>
            <person name="Martin F."/>
        </authorList>
    </citation>
    <scope>NUCLEOTIDE SEQUENCE [LARGE SCALE GENOMIC DNA]</scope>
    <source>
        <strain evidence="2">LaAM-08-1</strain>
    </source>
</reference>
<reference evidence="1 2" key="1">
    <citation type="submission" date="2014-04" db="EMBL/GenBank/DDBJ databases">
        <authorList>
            <consortium name="DOE Joint Genome Institute"/>
            <person name="Kuo A."/>
            <person name="Kohler A."/>
            <person name="Nagy L.G."/>
            <person name="Floudas D."/>
            <person name="Copeland A."/>
            <person name="Barry K.W."/>
            <person name="Cichocki N."/>
            <person name="Veneault-Fourrey C."/>
            <person name="LaButti K."/>
            <person name="Lindquist E.A."/>
            <person name="Lipzen A."/>
            <person name="Lundell T."/>
            <person name="Morin E."/>
            <person name="Murat C."/>
            <person name="Sun H."/>
            <person name="Tunlid A."/>
            <person name="Henrissat B."/>
            <person name="Grigoriev I.V."/>
            <person name="Hibbett D.S."/>
            <person name="Martin F."/>
            <person name="Nordberg H.P."/>
            <person name="Cantor M.N."/>
            <person name="Hua S.X."/>
        </authorList>
    </citation>
    <scope>NUCLEOTIDE SEQUENCE [LARGE SCALE GENOMIC DNA]</scope>
    <source>
        <strain evidence="1 2">LaAM-08-1</strain>
    </source>
</reference>
<accession>A0A0C9X6I5</accession>
<evidence type="ECO:0000313" key="1">
    <source>
        <dbReference type="EMBL" id="KIK07810.1"/>
    </source>
</evidence>